<evidence type="ECO:0000313" key="1">
    <source>
        <dbReference type="EMBL" id="ESQ90268.1"/>
    </source>
</evidence>
<accession>V4RFZ5</accession>
<gene>
    <name evidence="1" type="ORF">ABENE_12885</name>
</gene>
<dbReference type="RefSeq" id="WP_018082898.1">
    <property type="nucleotide sequence ID" value="NZ_AQWM01000020.1"/>
</dbReference>
<dbReference type="PATRIC" id="fig|1121022.4.peg.2615"/>
<dbReference type="AlphaFoldDB" id="V4RFZ5"/>
<reference evidence="1 2" key="1">
    <citation type="journal article" date="2014" name="Nature">
        <title>Sequential evolution of bacterial morphology by co-option of a developmental regulator.</title>
        <authorList>
            <person name="Jiang C."/>
            <person name="Brown P.J."/>
            <person name="Ducret A."/>
            <person name="Brun Y.V."/>
        </authorList>
    </citation>
    <scope>NUCLEOTIDE SEQUENCE [LARGE SCALE GENOMIC DNA]</scope>
    <source>
        <strain evidence="1 2">DSM 16100</strain>
    </source>
</reference>
<evidence type="ECO:0000313" key="2">
    <source>
        <dbReference type="Proteomes" id="UP000017837"/>
    </source>
</evidence>
<name>V4RFZ5_9CAUL</name>
<organism evidence="1 2">
    <name type="scientific">Asticcacaulis benevestitus DSM 16100 = ATCC BAA-896</name>
    <dbReference type="NCBI Taxonomy" id="1121022"/>
    <lineage>
        <taxon>Bacteria</taxon>
        <taxon>Pseudomonadati</taxon>
        <taxon>Pseudomonadota</taxon>
        <taxon>Alphaproteobacteria</taxon>
        <taxon>Caulobacterales</taxon>
        <taxon>Caulobacteraceae</taxon>
        <taxon>Asticcacaulis</taxon>
    </lineage>
</organism>
<dbReference type="eggNOG" id="ENOG50332U5">
    <property type="taxonomic scope" value="Bacteria"/>
</dbReference>
<dbReference type="Proteomes" id="UP000017837">
    <property type="component" value="Unassembled WGS sequence"/>
</dbReference>
<dbReference type="EMBL" id="AWGB01000025">
    <property type="protein sequence ID" value="ESQ90268.1"/>
    <property type="molecule type" value="Genomic_DNA"/>
</dbReference>
<dbReference type="OrthoDB" id="8478220at2"/>
<proteinExistence type="predicted"/>
<comment type="caution">
    <text evidence="1">The sequence shown here is derived from an EMBL/GenBank/DDBJ whole genome shotgun (WGS) entry which is preliminary data.</text>
</comment>
<sequence>MSLIAYPIASDAYDMLAFLKAGPKEPWPQRAVREKEAEARAEARVTFVTQAVGPLYESRDEALNAYKGLVVDDRKDHAFTPAAEDRFCTLVCRPRDALRGKPKAIKPVFSEGERWPKAKAPIATVWQLSLSYWKIMTVAQVKAAGLTPVGQARHLRKKANGKDLTPEEIAALSQSPLLAARPQKALDFGLFDFPLPENPAIIIADE</sequence>
<keyword evidence="2" id="KW-1185">Reference proteome</keyword>
<protein>
    <submittedName>
        <fullName evidence="1">Uncharacterized protein</fullName>
    </submittedName>
</protein>